<feature type="transmembrane region" description="Helical" evidence="8">
    <location>
        <begin position="278"/>
        <end position="298"/>
    </location>
</feature>
<evidence type="ECO:0000313" key="9">
    <source>
        <dbReference type="EMBL" id="MEU8132688.1"/>
    </source>
</evidence>
<feature type="transmembrane region" description="Helical" evidence="8">
    <location>
        <begin position="360"/>
        <end position="379"/>
    </location>
</feature>
<dbReference type="InterPro" id="IPR038377">
    <property type="entry name" value="Na/Glc_symporter_sf"/>
</dbReference>
<feature type="transmembrane region" description="Helical" evidence="8">
    <location>
        <begin position="118"/>
        <end position="135"/>
    </location>
</feature>
<feature type="transmembrane region" description="Helical" evidence="8">
    <location>
        <begin position="236"/>
        <end position="257"/>
    </location>
</feature>
<feature type="transmembrane region" description="Helical" evidence="8">
    <location>
        <begin position="6"/>
        <end position="22"/>
    </location>
</feature>
<feature type="transmembrane region" description="Helical" evidence="8">
    <location>
        <begin position="155"/>
        <end position="176"/>
    </location>
</feature>
<dbReference type="PANTHER" id="PTHR48086:SF8">
    <property type="entry name" value="MONOCARBOXYLIC ACID PERMEASE"/>
    <property type="match status" value="1"/>
</dbReference>
<evidence type="ECO:0000256" key="8">
    <source>
        <dbReference type="SAM" id="Phobius"/>
    </source>
</evidence>
<feature type="transmembrane region" description="Helical" evidence="8">
    <location>
        <begin position="43"/>
        <end position="67"/>
    </location>
</feature>
<dbReference type="RefSeq" id="WP_358348921.1">
    <property type="nucleotide sequence ID" value="NZ_JBEZFP010000007.1"/>
</dbReference>
<evidence type="ECO:0000256" key="3">
    <source>
        <dbReference type="ARBA" id="ARBA00022448"/>
    </source>
</evidence>
<evidence type="ECO:0000256" key="4">
    <source>
        <dbReference type="ARBA" id="ARBA00022692"/>
    </source>
</evidence>
<sequence>MNVTFTVAIAGMVVIAALGLMGRRGKTADLDEWTVGKRDFGALSAWFLQAGEAFTTFTFLGVAGVAFGGGVAATYAIPYIPLSFIGMFFIAPIVWRLGRRHNYITQADYFEERYNSKLMGFVVAVMGVVFLLPYLQLQITGLGAIVQLVTGKENWGDISMVIATVLTVAFVLWSGLRGVANTAYLKDVLVILAMVVLVIAIPSHFAGGLTDVFDQVKETRPELLTVSDDGANDRTWWLTSILISAIGSAFMTLPHLWPATLAAKDENVLRKNSIWLPLYQVVIILPIAIGFTGAIALDQKTNGNSVLLTLTRDALPDWFVGVVAVAAASAAMVPAAALCMGMSTLVARNIVRTRNPRAQLAVNHGFVVVAAGIALLLGLNRPDALADLLLLTFSGLAQLAPGFVAVLTARRLLAKWPVLLGMAAGVAVVWYVTFEKPDVGNVNAGILGLVANIAVAAVAQLVHHARTRNSAAASGPTTAAAAEKEPVG</sequence>
<comment type="caution">
    <text evidence="9">The sequence shown here is derived from an EMBL/GenBank/DDBJ whole genome shotgun (WGS) entry which is preliminary data.</text>
</comment>
<feature type="transmembrane region" description="Helical" evidence="8">
    <location>
        <begin position="413"/>
        <end position="432"/>
    </location>
</feature>
<evidence type="ECO:0000256" key="7">
    <source>
        <dbReference type="RuleBase" id="RU362091"/>
    </source>
</evidence>
<feature type="transmembrane region" description="Helical" evidence="8">
    <location>
        <begin position="79"/>
        <end position="97"/>
    </location>
</feature>
<accession>A0ABV3DAC2</accession>
<dbReference type="PANTHER" id="PTHR48086">
    <property type="entry name" value="SODIUM/PROLINE SYMPORTER-RELATED"/>
    <property type="match status" value="1"/>
</dbReference>
<feature type="transmembrane region" description="Helical" evidence="8">
    <location>
        <begin position="385"/>
        <end position="406"/>
    </location>
</feature>
<organism evidence="9 10">
    <name type="scientific">Streptodolium elevatio</name>
    <dbReference type="NCBI Taxonomy" id="3157996"/>
    <lineage>
        <taxon>Bacteria</taxon>
        <taxon>Bacillati</taxon>
        <taxon>Actinomycetota</taxon>
        <taxon>Actinomycetes</taxon>
        <taxon>Kitasatosporales</taxon>
        <taxon>Streptomycetaceae</taxon>
        <taxon>Streptodolium</taxon>
    </lineage>
</organism>
<dbReference type="Gene3D" id="1.20.1730.10">
    <property type="entry name" value="Sodium/glucose cotransporter"/>
    <property type="match status" value="1"/>
</dbReference>
<keyword evidence="10" id="KW-1185">Reference proteome</keyword>
<dbReference type="Pfam" id="PF00474">
    <property type="entry name" value="SSF"/>
    <property type="match status" value="1"/>
</dbReference>
<evidence type="ECO:0000256" key="6">
    <source>
        <dbReference type="ARBA" id="ARBA00023136"/>
    </source>
</evidence>
<dbReference type="PROSITE" id="PS50283">
    <property type="entry name" value="NA_SOLUT_SYMP_3"/>
    <property type="match status" value="1"/>
</dbReference>
<comment type="similarity">
    <text evidence="2 7">Belongs to the sodium:solute symporter (SSF) (TC 2.A.21) family.</text>
</comment>
<evidence type="ECO:0000256" key="2">
    <source>
        <dbReference type="ARBA" id="ARBA00006434"/>
    </source>
</evidence>
<dbReference type="InterPro" id="IPR001734">
    <property type="entry name" value="Na/solute_symporter"/>
</dbReference>
<proteinExistence type="inferred from homology"/>
<keyword evidence="4 8" id="KW-0812">Transmembrane</keyword>
<feature type="transmembrane region" description="Helical" evidence="8">
    <location>
        <begin position="188"/>
        <end position="207"/>
    </location>
</feature>
<gene>
    <name evidence="9" type="ORF">AB0C36_04180</name>
</gene>
<dbReference type="EMBL" id="JBEZFP010000007">
    <property type="protein sequence ID" value="MEU8132688.1"/>
    <property type="molecule type" value="Genomic_DNA"/>
</dbReference>
<dbReference type="Proteomes" id="UP001551482">
    <property type="component" value="Unassembled WGS sequence"/>
</dbReference>
<dbReference type="CDD" id="cd10322">
    <property type="entry name" value="SLC5sbd"/>
    <property type="match status" value="1"/>
</dbReference>
<keyword evidence="3" id="KW-0813">Transport</keyword>
<reference evidence="9 10" key="1">
    <citation type="submission" date="2024-06" db="EMBL/GenBank/DDBJ databases">
        <title>The Natural Products Discovery Center: Release of the First 8490 Sequenced Strains for Exploring Actinobacteria Biosynthetic Diversity.</title>
        <authorList>
            <person name="Kalkreuter E."/>
            <person name="Kautsar S.A."/>
            <person name="Yang D."/>
            <person name="Bader C.D."/>
            <person name="Teijaro C.N."/>
            <person name="Fluegel L."/>
            <person name="Davis C.M."/>
            <person name="Simpson J.R."/>
            <person name="Lauterbach L."/>
            <person name="Steele A.D."/>
            <person name="Gui C."/>
            <person name="Meng S."/>
            <person name="Li G."/>
            <person name="Viehrig K."/>
            <person name="Ye F."/>
            <person name="Su P."/>
            <person name="Kiefer A.F."/>
            <person name="Nichols A."/>
            <person name="Cepeda A.J."/>
            <person name="Yan W."/>
            <person name="Fan B."/>
            <person name="Jiang Y."/>
            <person name="Adhikari A."/>
            <person name="Zheng C.-J."/>
            <person name="Schuster L."/>
            <person name="Cowan T.M."/>
            <person name="Smanski M.J."/>
            <person name="Chevrette M.G."/>
            <person name="De Carvalho L.P.S."/>
            <person name="Shen B."/>
        </authorList>
    </citation>
    <scope>NUCLEOTIDE SEQUENCE [LARGE SCALE GENOMIC DNA]</scope>
    <source>
        <strain evidence="9 10">NPDC048946</strain>
    </source>
</reference>
<protein>
    <submittedName>
        <fullName evidence="9">Sodium:solute symporter family protein</fullName>
    </submittedName>
</protein>
<feature type="transmembrane region" description="Helical" evidence="8">
    <location>
        <begin position="318"/>
        <end position="339"/>
    </location>
</feature>
<keyword evidence="5 8" id="KW-1133">Transmembrane helix</keyword>
<evidence type="ECO:0000313" key="10">
    <source>
        <dbReference type="Proteomes" id="UP001551482"/>
    </source>
</evidence>
<comment type="subcellular location">
    <subcellularLocation>
        <location evidence="1">Membrane</location>
        <topology evidence="1">Multi-pass membrane protein</topology>
    </subcellularLocation>
</comment>
<dbReference type="InterPro" id="IPR050277">
    <property type="entry name" value="Sodium:Solute_Symporter"/>
</dbReference>
<feature type="transmembrane region" description="Helical" evidence="8">
    <location>
        <begin position="444"/>
        <end position="462"/>
    </location>
</feature>
<keyword evidence="6 8" id="KW-0472">Membrane</keyword>
<evidence type="ECO:0000256" key="1">
    <source>
        <dbReference type="ARBA" id="ARBA00004141"/>
    </source>
</evidence>
<name>A0ABV3DAC2_9ACTN</name>
<evidence type="ECO:0000256" key="5">
    <source>
        <dbReference type="ARBA" id="ARBA00022989"/>
    </source>
</evidence>